<accession>A0A4S2MXT0</accession>
<keyword evidence="3" id="KW-1185">Reference proteome</keyword>
<feature type="region of interest" description="Disordered" evidence="1">
    <location>
        <begin position="53"/>
        <end position="102"/>
    </location>
</feature>
<feature type="compositionally biased region" description="Polar residues" evidence="1">
    <location>
        <begin position="62"/>
        <end position="71"/>
    </location>
</feature>
<dbReference type="AlphaFoldDB" id="A0A4S2MXT0"/>
<sequence length="102" mass="10583">MNSINQSINAPPQNHCCHHVHEPSAVSATVVAVAFTITLNVVMVLDTHHITTSPHHHITTSAFTSTSTQHSAEPPPAGPITSRTVGFSPSPSSPSSSSPSPS</sequence>
<gene>
    <name evidence="2" type="ORF">EX30DRAFT_348697</name>
</gene>
<evidence type="ECO:0000313" key="2">
    <source>
        <dbReference type="EMBL" id="TGZ81519.1"/>
    </source>
</evidence>
<feature type="compositionally biased region" description="Low complexity" evidence="1">
    <location>
        <begin position="88"/>
        <end position="102"/>
    </location>
</feature>
<reference evidence="2 3" key="1">
    <citation type="submission" date="2019-04" db="EMBL/GenBank/DDBJ databases">
        <title>Comparative genomics and transcriptomics to analyze fruiting body development in filamentous ascomycetes.</title>
        <authorList>
            <consortium name="DOE Joint Genome Institute"/>
            <person name="Lutkenhaus R."/>
            <person name="Traeger S."/>
            <person name="Breuer J."/>
            <person name="Kuo A."/>
            <person name="Lipzen A."/>
            <person name="Pangilinan J."/>
            <person name="Dilworth D."/>
            <person name="Sandor L."/>
            <person name="Poggeler S."/>
            <person name="Barry K."/>
            <person name="Grigoriev I.V."/>
            <person name="Nowrousian M."/>
        </authorList>
    </citation>
    <scope>NUCLEOTIDE SEQUENCE [LARGE SCALE GENOMIC DNA]</scope>
    <source>
        <strain evidence="2 3">CBS 389.68</strain>
    </source>
</reference>
<proteinExistence type="predicted"/>
<protein>
    <submittedName>
        <fullName evidence="2">Uncharacterized protein</fullName>
    </submittedName>
</protein>
<evidence type="ECO:0000313" key="3">
    <source>
        <dbReference type="Proteomes" id="UP000298138"/>
    </source>
</evidence>
<dbReference type="InParanoid" id="A0A4S2MXT0"/>
<dbReference type="EMBL" id="ML220119">
    <property type="protein sequence ID" value="TGZ81519.1"/>
    <property type="molecule type" value="Genomic_DNA"/>
</dbReference>
<organism evidence="2 3">
    <name type="scientific">Ascodesmis nigricans</name>
    <dbReference type="NCBI Taxonomy" id="341454"/>
    <lineage>
        <taxon>Eukaryota</taxon>
        <taxon>Fungi</taxon>
        <taxon>Dikarya</taxon>
        <taxon>Ascomycota</taxon>
        <taxon>Pezizomycotina</taxon>
        <taxon>Pezizomycetes</taxon>
        <taxon>Pezizales</taxon>
        <taxon>Ascodesmidaceae</taxon>
        <taxon>Ascodesmis</taxon>
    </lineage>
</organism>
<evidence type="ECO:0000256" key="1">
    <source>
        <dbReference type="SAM" id="MobiDB-lite"/>
    </source>
</evidence>
<name>A0A4S2MXT0_9PEZI</name>
<dbReference type="Proteomes" id="UP000298138">
    <property type="component" value="Unassembled WGS sequence"/>
</dbReference>